<sequence length="768" mass="82906">MLPSSVATGGRRLLRHGSRCRSTAQGCPRGAPACAFLDTRGGCASIVGSNRFDHPGHPDQSGRSGRSRHRGAPVTARWPLPTIAFGGDYNPEQWDRSVWREDVALMQRAGVTLVTVGVFAWSRIEPEPDRFELDWLREVLDLLHDGGIAVDLATPTASPPPWLGAMHPETLPVTADGVRLTWGSRNQFSPSSPIYRARALAVTRAVAQAFADHPAVVMWHVGNELGQVDHSDVAAHAFRDWLTQRYGGVEALNRSWATDVWSQGYRSLAEVQPPRAAPYHRNPAQALDFRRFTSDELRSLYREQRAVIREHDARRPVTTNLMGFFALADYATWADDLDVVADDAYPDPADPRALTDAALTQDLMRSLRGGQPWLLMESATSGVGWRAHDLTKSPARSRLESLQAVAHGADAVCFFQWRQARSGPERFHSAMLPTAGPDTAVHAGVRRLGADLARLAPVVGTRSSAQVALLWDWPSWWAARGEAMPTDRLDPLETLRAWHRPLWDARVAVDVVGPPADLGGYRAVLAPALHLIDDIVAAHLRAYVAAGGTLVLGPFTGVVDPSTHLHRGRTPALLGDVLGAGVQEHVPLPDGGVTARWRDSALGTEEVRVHDFTGHADALDPLTEVLLALGPADDLPGLEHLAGSAVVTRRRQETGGTTGAGTAWLVTGVLPDVDLAAVLHRALADAGVEPFLPGAPAGVEVTRRGDALFVLNHTAAEVHLEIAQLALALDLDPATATLTDLLTARRFTTTDTPVALAPQGVLVPMETR</sequence>
<feature type="region of interest" description="Disordered" evidence="6">
    <location>
        <begin position="49"/>
        <end position="73"/>
    </location>
</feature>
<feature type="domain" description="Glycoside hydrolase family 42 N-terminal" evidence="7">
    <location>
        <begin position="88"/>
        <end position="454"/>
    </location>
</feature>
<evidence type="ECO:0000259" key="7">
    <source>
        <dbReference type="Pfam" id="PF02449"/>
    </source>
</evidence>
<reference evidence="9 10" key="1">
    <citation type="submission" date="2018-11" db="EMBL/GenBank/DDBJ databases">
        <title>Complete genome sequencing of the Actinobacteria Serinibacter sp. K3-2.</title>
        <authorList>
            <person name="Rakitin A.L."/>
            <person name="Beletsky A.V."/>
            <person name="Mardanov A.V."/>
            <person name="Ravin N.V."/>
            <person name="Gromova A.S."/>
            <person name="Filippova S.N."/>
            <person name="Gal'Chenko V.F."/>
        </authorList>
    </citation>
    <scope>NUCLEOTIDE SEQUENCE [LARGE SCALE GENOMIC DNA]</scope>
    <source>
        <strain evidence="9 10">K3-2</strain>
    </source>
</reference>
<evidence type="ECO:0000256" key="6">
    <source>
        <dbReference type="SAM" id="MobiDB-lite"/>
    </source>
</evidence>
<dbReference type="GO" id="GO:0004565">
    <property type="term" value="F:beta-galactosidase activity"/>
    <property type="evidence" value="ECO:0007669"/>
    <property type="project" value="UniProtKB-EC"/>
</dbReference>
<evidence type="ECO:0000256" key="1">
    <source>
        <dbReference type="ARBA" id="ARBA00001412"/>
    </source>
</evidence>
<evidence type="ECO:0000256" key="5">
    <source>
        <dbReference type="ARBA" id="ARBA00023295"/>
    </source>
</evidence>
<dbReference type="EC" id="3.2.1.23" evidence="3"/>
<dbReference type="Gene3D" id="3.40.50.880">
    <property type="match status" value="1"/>
</dbReference>
<evidence type="ECO:0000313" key="10">
    <source>
        <dbReference type="Proteomes" id="UP000297318"/>
    </source>
</evidence>
<dbReference type="Pfam" id="PF02449">
    <property type="entry name" value="Glyco_hydro_42"/>
    <property type="match status" value="1"/>
</dbReference>
<keyword evidence="10" id="KW-1185">Reference proteome</keyword>
<evidence type="ECO:0000259" key="8">
    <source>
        <dbReference type="Pfam" id="PF08532"/>
    </source>
</evidence>
<comment type="caution">
    <text evidence="9">The sequence shown here is derived from an EMBL/GenBank/DDBJ whole genome shotgun (WGS) entry which is preliminary data.</text>
</comment>
<keyword evidence="5" id="KW-0326">Glycosidase</keyword>
<accession>A0A4Z1DYB0</accession>
<evidence type="ECO:0000256" key="3">
    <source>
        <dbReference type="ARBA" id="ARBA00012756"/>
    </source>
</evidence>
<dbReference type="InterPro" id="IPR017853">
    <property type="entry name" value="GH"/>
</dbReference>
<gene>
    <name evidence="9" type="ORF">SERN_2901</name>
</gene>
<name>A0A4Z1DYB0_9MICO</name>
<protein>
    <recommendedName>
        <fullName evidence="3">beta-galactosidase</fullName>
        <ecNumber evidence="3">3.2.1.23</ecNumber>
    </recommendedName>
</protein>
<proteinExistence type="inferred from homology"/>
<dbReference type="SUPFAM" id="SSF52317">
    <property type="entry name" value="Class I glutamine amidotransferase-like"/>
    <property type="match status" value="1"/>
</dbReference>
<dbReference type="AlphaFoldDB" id="A0A4Z1DYB0"/>
<dbReference type="Proteomes" id="UP000297318">
    <property type="component" value="Unassembled WGS sequence"/>
</dbReference>
<dbReference type="Gene3D" id="3.20.20.80">
    <property type="entry name" value="Glycosidases"/>
    <property type="match status" value="1"/>
</dbReference>
<dbReference type="SUPFAM" id="SSF51445">
    <property type="entry name" value="(Trans)glycosidases"/>
    <property type="match status" value="1"/>
</dbReference>
<evidence type="ECO:0000256" key="4">
    <source>
        <dbReference type="ARBA" id="ARBA00022801"/>
    </source>
</evidence>
<organism evidence="9 10">
    <name type="scientific">Serinibacter arcticus</name>
    <dbReference type="NCBI Taxonomy" id="1655435"/>
    <lineage>
        <taxon>Bacteria</taxon>
        <taxon>Bacillati</taxon>
        <taxon>Actinomycetota</taxon>
        <taxon>Actinomycetes</taxon>
        <taxon>Micrococcales</taxon>
        <taxon>Beutenbergiaceae</taxon>
        <taxon>Serinibacter</taxon>
    </lineage>
</organism>
<dbReference type="GO" id="GO:0005975">
    <property type="term" value="P:carbohydrate metabolic process"/>
    <property type="evidence" value="ECO:0007669"/>
    <property type="project" value="InterPro"/>
</dbReference>
<comment type="similarity">
    <text evidence="2">Belongs to the glycosyl hydrolase 42 family.</text>
</comment>
<dbReference type="InterPro" id="IPR013738">
    <property type="entry name" value="Beta_galactosidase_Trimer"/>
</dbReference>
<dbReference type="CDD" id="cd03143">
    <property type="entry name" value="A4_beta-galactosidase_middle_domain"/>
    <property type="match status" value="1"/>
</dbReference>
<feature type="domain" description="Beta-galactosidase trimerisation" evidence="8">
    <location>
        <begin position="465"/>
        <end position="688"/>
    </location>
</feature>
<dbReference type="PANTHER" id="PTHR36447:SF1">
    <property type="entry name" value="BETA-GALACTOSIDASE GANA"/>
    <property type="match status" value="1"/>
</dbReference>
<dbReference type="InterPro" id="IPR013529">
    <property type="entry name" value="Glyco_hydro_42_N"/>
</dbReference>
<dbReference type="InterPro" id="IPR003476">
    <property type="entry name" value="Glyco_hydro_42"/>
</dbReference>
<keyword evidence="4" id="KW-0378">Hydrolase</keyword>
<dbReference type="InterPro" id="IPR013780">
    <property type="entry name" value="Glyco_hydro_b"/>
</dbReference>
<comment type="catalytic activity">
    <reaction evidence="1">
        <text>Hydrolysis of terminal non-reducing beta-D-galactose residues in beta-D-galactosides.</text>
        <dbReference type="EC" id="3.2.1.23"/>
    </reaction>
</comment>
<dbReference type="GO" id="GO:0009341">
    <property type="term" value="C:beta-galactosidase complex"/>
    <property type="evidence" value="ECO:0007669"/>
    <property type="project" value="InterPro"/>
</dbReference>
<evidence type="ECO:0000313" key="9">
    <source>
        <dbReference type="EMBL" id="TGO03889.1"/>
    </source>
</evidence>
<dbReference type="PANTHER" id="PTHR36447">
    <property type="entry name" value="BETA-GALACTOSIDASE GANA"/>
    <property type="match status" value="1"/>
</dbReference>
<dbReference type="InterPro" id="IPR029062">
    <property type="entry name" value="Class_I_gatase-like"/>
</dbReference>
<evidence type="ECO:0000256" key="2">
    <source>
        <dbReference type="ARBA" id="ARBA00005940"/>
    </source>
</evidence>
<dbReference type="EMBL" id="RHPJ01000005">
    <property type="protein sequence ID" value="TGO03889.1"/>
    <property type="molecule type" value="Genomic_DNA"/>
</dbReference>
<dbReference type="Gene3D" id="2.60.40.1180">
    <property type="entry name" value="Golgi alpha-mannosidase II"/>
    <property type="match status" value="1"/>
</dbReference>
<dbReference type="Pfam" id="PF08532">
    <property type="entry name" value="Glyco_hydro_42M"/>
    <property type="match status" value="1"/>
</dbReference>